<dbReference type="Proteomes" id="UP001501578">
    <property type="component" value="Unassembled WGS sequence"/>
</dbReference>
<dbReference type="EMBL" id="BAAAHQ010000023">
    <property type="protein sequence ID" value="GAA0937923.1"/>
    <property type="molecule type" value="Genomic_DNA"/>
</dbReference>
<feature type="region of interest" description="Disordered" evidence="1">
    <location>
        <begin position="44"/>
        <end position="64"/>
    </location>
</feature>
<evidence type="ECO:0000256" key="1">
    <source>
        <dbReference type="SAM" id="MobiDB-lite"/>
    </source>
</evidence>
<evidence type="ECO:0000313" key="2">
    <source>
        <dbReference type="EMBL" id="GAA0937923.1"/>
    </source>
</evidence>
<protein>
    <submittedName>
        <fullName evidence="2">Uncharacterized protein</fullName>
    </submittedName>
</protein>
<accession>A0ABN1Q5C7</accession>
<name>A0ABN1Q5C7_9ACTN</name>
<organism evidence="2 3">
    <name type="scientific">Nonomuraea longicatena</name>
    <dbReference type="NCBI Taxonomy" id="83682"/>
    <lineage>
        <taxon>Bacteria</taxon>
        <taxon>Bacillati</taxon>
        <taxon>Actinomycetota</taxon>
        <taxon>Actinomycetes</taxon>
        <taxon>Streptosporangiales</taxon>
        <taxon>Streptosporangiaceae</taxon>
        <taxon>Nonomuraea</taxon>
    </lineage>
</organism>
<keyword evidence="3" id="KW-1185">Reference proteome</keyword>
<sequence length="64" mass="6952">MAWNETVDFSADGRLLAVSDYLGRVTVFRFDGVEFTNPGHCAVGAQHPQSGGSLRRASVRTLRA</sequence>
<gene>
    <name evidence="2" type="ORF">GCM10009560_47600</name>
</gene>
<comment type="caution">
    <text evidence="2">The sequence shown here is derived from an EMBL/GenBank/DDBJ whole genome shotgun (WGS) entry which is preliminary data.</text>
</comment>
<evidence type="ECO:0000313" key="3">
    <source>
        <dbReference type="Proteomes" id="UP001501578"/>
    </source>
</evidence>
<reference evidence="2 3" key="1">
    <citation type="journal article" date="2019" name="Int. J. Syst. Evol. Microbiol.">
        <title>The Global Catalogue of Microorganisms (GCM) 10K type strain sequencing project: providing services to taxonomists for standard genome sequencing and annotation.</title>
        <authorList>
            <consortium name="The Broad Institute Genomics Platform"/>
            <consortium name="The Broad Institute Genome Sequencing Center for Infectious Disease"/>
            <person name="Wu L."/>
            <person name="Ma J."/>
        </authorList>
    </citation>
    <scope>NUCLEOTIDE SEQUENCE [LARGE SCALE GENOMIC DNA]</scope>
    <source>
        <strain evidence="2 3">JCM 11136</strain>
    </source>
</reference>
<proteinExistence type="predicted"/>